<dbReference type="AlphaFoldDB" id="W7QLQ9"/>
<evidence type="ECO:0000256" key="8">
    <source>
        <dbReference type="ARBA" id="ARBA00023209"/>
    </source>
</evidence>
<dbReference type="EC" id="2.3.1.275" evidence="10"/>
<evidence type="ECO:0000256" key="5">
    <source>
        <dbReference type="ARBA" id="ARBA00022989"/>
    </source>
</evidence>
<keyword evidence="12" id="KW-1185">Reference proteome</keyword>
<evidence type="ECO:0000256" key="3">
    <source>
        <dbReference type="ARBA" id="ARBA00022679"/>
    </source>
</evidence>
<dbReference type="NCBIfam" id="TIGR00023">
    <property type="entry name" value="glycerol-3-phosphate 1-O-acyltransferase PlsY"/>
    <property type="match status" value="1"/>
</dbReference>
<dbReference type="RefSeq" id="WP_035014720.1">
    <property type="nucleotide sequence ID" value="NZ_ARZY01000018.1"/>
</dbReference>
<keyword evidence="7 10" id="KW-0472">Membrane</keyword>
<reference evidence="11 12" key="1">
    <citation type="journal article" date="2014" name="Genome Announc.">
        <title>Draft Genome Sequence of the Agar-Degrading Bacterium Catenovulum sp. Strain DS-2, Isolated from Intestines of Haliotis diversicolor.</title>
        <authorList>
            <person name="Shan D."/>
            <person name="Li X."/>
            <person name="Gu Z."/>
            <person name="Wei G."/>
            <person name="Gao Z."/>
            <person name="Shao Z."/>
        </authorList>
    </citation>
    <scope>NUCLEOTIDE SEQUENCE [LARGE SCALE GENOMIC DNA]</scope>
    <source>
        <strain evidence="11 12">DS-2</strain>
    </source>
</reference>
<dbReference type="GO" id="GO:0005886">
    <property type="term" value="C:plasma membrane"/>
    <property type="evidence" value="ECO:0007669"/>
    <property type="project" value="UniProtKB-SubCell"/>
</dbReference>
<comment type="subcellular location">
    <subcellularLocation>
        <location evidence="10">Cell membrane</location>
        <topology evidence="10">Multi-pass membrane protein</topology>
    </subcellularLocation>
</comment>
<organism evidence="11 12">
    <name type="scientific">Catenovulum agarivorans DS-2</name>
    <dbReference type="NCBI Taxonomy" id="1328313"/>
    <lineage>
        <taxon>Bacteria</taxon>
        <taxon>Pseudomonadati</taxon>
        <taxon>Pseudomonadota</taxon>
        <taxon>Gammaproteobacteria</taxon>
        <taxon>Alteromonadales</taxon>
        <taxon>Alteromonadaceae</taxon>
        <taxon>Catenovulum</taxon>
    </lineage>
</organism>
<dbReference type="Proteomes" id="UP000019276">
    <property type="component" value="Unassembled WGS sequence"/>
</dbReference>
<keyword evidence="9 10" id="KW-1208">Phospholipid metabolism</keyword>
<keyword evidence="8 10" id="KW-0594">Phospholipid biosynthesis</keyword>
<dbReference type="HAMAP" id="MF_01043">
    <property type="entry name" value="PlsY"/>
    <property type="match status" value="1"/>
</dbReference>
<evidence type="ECO:0000256" key="6">
    <source>
        <dbReference type="ARBA" id="ARBA00023098"/>
    </source>
</evidence>
<comment type="similarity">
    <text evidence="10">Belongs to the PlsY family.</text>
</comment>
<sequence length="200" mass="21854">MSTSLLIMLVAAYLIGSMSGARITSRLFNTSSPIEHGSKNPGATNMYRIAGFKPAICTFTIDVFKGTIPLWGAYFLGFQPLELGLIAISCCIGHIFPIYHKFRGGKAVATAFGVLLPIGLELGVALALTWIVTAYKTRYSSIASIVAVSLAPLFVWLLKPKYTYAVCMLTALIIIRHIPNIKRLLQGCEPTIDNKRERNS</sequence>
<feature type="transmembrane region" description="Helical" evidence="10">
    <location>
        <begin position="73"/>
        <end position="96"/>
    </location>
</feature>
<comment type="pathway">
    <text evidence="10">Lipid metabolism; phospholipid metabolism.</text>
</comment>
<keyword evidence="1 10" id="KW-1003">Cell membrane</keyword>
<evidence type="ECO:0000256" key="4">
    <source>
        <dbReference type="ARBA" id="ARBA00022692"/>
    </source>
</evidence>
<proteinExistence type="inferred from homology"/>
<feature type="transmembrane region" description="Helical" evidence="10">
    <location>
        <begin position="108"/>
        <end position="133"/>
    </location>
</feature>
<dbReference type="InterPro" id="IPR003811">
    <property type="entry name" value="G3P_acylTferase_PlsY"/>
</dbReference>
<keyword evidence="4 10" id="KW-0812">Transmembrane</keyword>
<evidence type="ECO:0000256" key="7">
    <source>
        <dbReference type="ARBA" id="ARBA00023136"/>
    </source>
</evidence>
<name>W7QLQ9_9ALTE</name>
<keyword evidence="2 10" id="KW-0444">Lipid biosynthesis</keyword>
<accession>W7QLQ9</accession>
<feature type="transmembrane region" description="Helical" evidence="10">
    <location>
        <begin position="139"/>
        <end position="158"/>
    </location>
</feature>
<dbReference type="STRING" id="1328313.DS2_10512"/>
<dbReference type="PANTHER" id="PTHR30309">
    <property type="entry name" value="INNER MEMBRANE PROTEIN YGIH"/>
    <property type="match status" value="1"/>
</dbReference>
<comment type="function">
    <text evidence="10">Catalyzes the transfer of an acyl group from acyl-phosphate (acyl-PO(4)) to glycerol-3-phosphate (G3P) to form lysophosphatidic acid (LPA). This enzyme utilizes acyl-phosphate as fatty acyl donor, but not acyl-CoA or acyl-ACP.</text>
</comment>
<keyword evidence="6 10" id="KW-0443">Lipid metabolism</keyword>
<dbReference type="PANTHER" id="PTHR30309:SF0">
    <property type="entry name" value="GLYCEROL-3-PHOSPHATE ACYLTRANSFERASE-RELATED"/>
    <property type="match status" value="1"/>
</dbReference>
<dbReference type="EMBL" id="ARZY01000018">
    <property type="protein sequence ID" value="EWH09872.1"/>
    <property type="molecule type" value="Genomic_DNA"/>
</dbReference>
<comment type="catalytic activity">
    <reaction evidence="10">
        <text>an acyl phosphate + sn-glycerol 3-phosphate = a 1-acyl-sn-glycero-3-phosphate + phosphate</text>
        <dbReference type="Rhea" id="RHEA:34075"/>
        <dbReference type="ChEBI" id="CHEBI:43474"/>
        <dbReference type="ChEBI" id="CHEBI:57597"/>
        <dbReference type="ChEBI" id="CHEBI:57970"/>
        <dbReference type="ChEBI" id="CHEBI:59918"/>
        <dbReference type="EC" id="2.3.1.275"/>
    </reaction>
</comment>
<evidence type="ECO:0000256" key="1">
    <source>
        <dbReference type="ARBA" id="ARBA00022475"/>
    </source>
</evidence>
<dbReference type="GO" id="GO:0008654">
    <property type="term" value="P:phospholipid biosynthetic process"/>
    <property type="evidence" value="ECO:0007669"/>
    <property type="project" value="UniProtKB-UniRule"/>
</dbReference>
<evidence type="ECO:0000256" key="9">
    <source>
        <dbReference type="ARBA" id="ARBA00023264"/>
    </source>
</evidence>
<dbReference type="SMART" id="SM01207">
    <property type="entry name" value="G3P_acyltransf"/>
    <property type="match status" value="1"/>
</dbReference>
<gene>
    <name evidence="10" type="primary">plsY</name>
    <name evidence="11" type="ORF">DS2_10512</name>
</gene>
<evidence type="ECO:0000256" key="10">
    <source>
        <dbReference type="HAMAP-Rule" id="MF_01043"/>
    </source>
</evidence>
<comment type="caution">
    <text evidence="11">The sequence shown here is derived from an EMBL/GenBank/DDBJ whole genome shotgun (WGS) entry which is preliminary data.</text>
</comment>
<comment type="subunit">
    <text evidence="10">Probably interacts with PlsX.</text>
</comment>
<evidence type="ECO:0000256" key="2">
    <source>
        <dbReference type="ARBA" id="ARBA00022516"/>
    </source>
</evidence>
<dbReference type="Pfam" id="PF02660">
    <property type="entry name" value="G3P_acyltransf"/>
    <property type="match status" value="1"/>
</dbReference>
<evidence type="ECO:0000313" key="12">
    <source>
        <dbReference type="Proteomes" id="UP000019276"/>
    </source>
</evidence>
<dbReference type="eggNOG" id="COG0344">
    <property type="taxonomic scope" value="Bacteria"/>
</dbReference>
<dbReference type="UniPathway" id="UPA00085"/>
<dbReference type="PATRIC" id="fig|1328313.3.peg.2150"/>
<evidence type="ECO:0000313" key="11">
    <source>
        <dbReference type="EMBL" id="EWH09872.1"/>
    </source>
</evidence>
<protein>
    <recommendedName>
        <fullName evidence="10">Glycerol-3-phosphate acyltransferase</fullName>
    </recommendedName>
    <alternativeName>
        <fullName evidence="10">Acyl-PO4 G3P acyltransferase</fullName>
    </alternativeName>
    <alternativeName>
        <fullName evidence="10">Acyl-phosphate--glycerol-3-phosphate acyltransferase</fullName>
    </alternativeName>
    <alternativeName>
        <fullName evidence="10">G3P acyltransferase</fullName>
        <shortName evidence="10">GPAT</shortName>
        <ecNumber evidence="10">2.3.1.275</ecNumber>
    </alternativeName>
    <alternativeName>
        <fullName evidence="10">Lysophosphatidic acid synthase</fullName>
        <shortName evidence="10">LPA synthase</shortName>
    </alternativeName>
</protein>
<keyword evidence="5 10" id="KW-1133">Transmembrane helix</keyword>
<comment type="caution">
    <text evidence="10">Lacks conserved residue(s) required for the propagation of feature annotation.</text>
</comment>
<dbReference type="GO" id="GO:0043772">
    <property type="term" value="F:acyl-phosphate glycerol-3-phosphate acyltransferase activity"/>
    <property type="evidence" value="ECO:0007669"/>
    <property type="project" value="UniProtKB-UniRule"/>
</dbReference>
<keyword evidence="3 10" id="KW-0808">Transferase</keyword>